<keyword evidence="1" id="KW-0732">Signal</keyword>
<dbReference type="Proteomes" id="UP000271974">
    <property type="component" value="Unassembled WGS sequence"/>
</dbReference>
<protein>
    <recommendedName>
        <fullName evidence="2">Carboxylesterase type B domain-containing protein</fullName>
    </recommendedName>
</protein>
<evidence type="ECO:0000259" key="2">
    <source>
        <dbReference type="Pfam" id="PF00135"/>
    </source>
</evidence>
<dbReference type="EMBL" id="RQTK01000634">
    <property type="protein sequence ID" value="RUS76808.1"/>
    <property type="molecule type" value="Genomic_DNA"/>
</dbReference>
<evidence type="ECO:0000313" key="4">
    <source>
        <dbReference type="Proteomes" id="UP000271974"/>
    </source>
</evidence>
<dbReference type="Pfam" id="PF00135">
    <property type="entry name" value="COesterase"/>
    <property type="match status" value="2"/>
</dbReference>
<feature type="domain" description="Carboxylesterase type B" evidence="2">
    <location>
        <begin position="38"/>
        <end position="233"/>
    </location>
</feature>
<dbReference type="InterPro" id="IPR050309">
    <property type="entry name" value="Type-B_Carboxylest/Lipase"/>
</dbReference>
<sequence>MAQQSAPATTPGQTLLCYLLLCAVVKQLEAQLNPAPVIVDTLWGRIYGQTRKTRTGVDYYSFEGVPYALPPIGFLRFAKPVPLIGRTSTPYKAYKVKPSCYGVGVIGPASEDCLYLDIYVPGTPYRGRRSVMVFFHGGGFVAASPQPSMDALMSQGEAIVVFVHYRLGPFGFLSAAESFLKGNYGLWDQSMALCWVRTNIAGLGGDPARVTIFGSSAGAASVSYHVLAPPSKGHNAVALGYYIGFRRKRSVVRALAISLPTGLPPVFGDFFDSSLVPRLLSQRFGRPGSAAAISAVSKFYSANIPRQFLSALGVAHSYGDPAFVIPAIDFARPLGDLQSLFIGRGNTYFYYFDYCPKFTLQLCMMHGLDNLYLFPPVRLYDPTDARVSRMFIALLTSFSRTGVPRTAGVTQPWYTYSRNTGYSVLRLNGSPQMKPRAMKKKAAALCDC</sequence>
<name>A0A433T5I0_ELYCH</name>
<accession>A0A433T5I0</accession>
<dbReference type="InterPro" id="IPR029058">
    <property type="entry name" value="AB_hydrolase_fold"/>
</dbReference>
<organism evidence="3 4">
    <name type="scientific">Elysia chlorotica</name>
    <name type="common">Eastern emerald elysia</name>
    <name type="synonym">Sea slug</name>
    <dbReference type="NCBI Taxonomy" id="188477"/>
    <lineage>
        <taxon>Eukaryota</taxon>
        <taxon>Metazoa</taxon>
        <taxon>Spiralia</taxon>
        <taxon>Lophotrochozoa</taxon>
        <taxon>Mollusca</taxon>
        <taxon>Gastropoda</taxon>
        <taxon>Heterobranchia</taxon>
        <taxon>Euthyneura</taxon>
        <taxon>Panpulmonata</taxon>
        <taxon>Sacoglossa</taxon>
        <taxon>Placobranchoidea</taxon>
        <taxon>Plakobranchidae</taxon>
        <taxon>Elysia</taxon>
    </lineage>
</organism>
<dbReference type="SUPFAM" id="SSF53474">
    <property type="entry name" value="alpha/beta-Hydrolases"/>
    <property type="match status" value="1"/>
</dbReference>
<dbReference type="Gene3D" id="3.40.50.1820">
    <property type="entry name" value="alpha/beta hydrolase"/>
    <property type="match status" value="2"/>
</dbReference>
<dbReference type="PROSITE" id="PS00941">
    <property type="entry name" value="CARBOXYLESTERASE_B_2"/>
    <property type="match status" value="1"/>
</dbReference>
<dbReference type="PANTHER" id="PTHR11559">
    <property type="entry name" value="CARBOXYLESTERASE"/>
    <property type="match status" value="1"/>
</dbReference>
<reference evidence="3 4" key="1">
    <citation type="submission" date="2019-01" db="EMBL/GenBank/DDBJ databases">
        <title>A draft genome assembly of the solar-powered sea slug Elysia chlorotica.</title>
        <authorList>
            <person name="Cai H."/>
            <person name="Li Q."/>
            <person name="Fang X."/>
            <person name="Li J."/>
            <person name="Curtis N.E."/>
            <person name="Altenburger A."/>
            <person name="Shibata T."/>
            <person name="Feng M."/>
            <person name="Maeda T."/>
            <person name="Schwartz J.A."/>
            <person name="Shigenobu S."/>
            <person name="Lundholm N."/>
            <person name="Nishiyama T."/>
            <person name="Yang H."/>
            <person name="Hasebe M."/>
            <person name="Li S."/>
            <person name="Pierce S.K."/>
            <person name="Wang J."/>
        </authorList>
    </citation>
    <scope>NUCLEOTIDE SEQUENCE [LARGE SCALE GENOMIC DNA]</scope>
    <source>
        <strain evidence="3">EC2010</strain>
        <tissue evidence="3">Whole organism of an adult</tissue>
    </source>
</reference>
<proteinExistence type="predicted"/>
<dbReference type="STRING" id="188477.A0A433T5I0"/>
<gene>
    <name evidence="3" type="ORF">EGW08_015426</name>
</gene>
<evidence type="ECO:0000313" key="3">
    <source>
        <dbReference type="EMBL" id="RUS76808.1"/>
    </source>
</evidence>
<feature type="signal peptide" evidence="1">
    <location>
        <begin position="1"/>
        <end position="30"/>
    </location>
</feature>
<dbReference type="InterPro" id="IPR002018">
    <property type="entry name" value="CarbesteraseB"/>
</dbReference>
<evidence type="ECO:0000256" key="1">
    <source>
        <dbReference type="SAM" id="SignalP"/>
    </source>
</evidence>
<dbReference type="InterPro" id="IPR019819">
    <property type="entry name" value="Carboxylesterase_B_CS"/>
</dbReference>
<dbReference type="OrthoDB" id="408631at2759"/>
<feature type="domain" description="Carboxylesterase type B" evidence="2">
    <location>
        <begin position="312"/>
        <end position="435"/>
    </location>
</feature>
<comment type="caution">
    <text evidence="3">The sequence shown here is derived from an EMBL/GenBank/DDBJ whole genome shotgun (WGS) entry which is preliminary data.</text>
</comment>
<keyword evidence="4" id="KW-1185">Reference proteome</keyword>
<dbReference type="AlphaFoldDB" id="A0A433T5I0"/>
<feature type="chain" id="PRO_5019233306" description="Carboxylesterase type B domain-containing protein" evidence="1">
    <location>
        <begin position="31"/>
        <end position="448"/>
    </location>
</feature>